<accession>A0A8S3JTE1</accession>
<gene>
    <name evidence="2" type="ORF">SMN809_LOCUS82616</name>
</gene>
<protein>
    <submittedName>
        <fullName evidence="2">Uncharacterized protein</fullName>
    </submittedName>
</protein>
<dbReference type="AlphaFoldDB" id="A0A8S3JTE1"/>
<organism evidence="2 3">
    <name type="scientific">Rotaria magnacalcarata</name>
    <dbReference type="NCBI Taxonomy" id="392030"/>
    <lineage>
        <taxon>Eukaryota</taxon>
        <taxon>Metazoa</taxon>
        <taxon>Spiralia</taxon>
        <taxon>Gnathifera</taxon>
        <taxon>Rotifera</taxon>
        <taxon>Eurotatoria</taxon>
        <taxon>Bdelloidea</taxon>
        <taxon>Philodinida</taxon>
        <taxon>Philodinidae</taxon>
        <taxon>Rotaria</taxon>
    </lineage>
</organism>
<dbReference type="EMBL" id="CAJOBI010352328">
    <property type="protein sequence ID" value="CAF5221966.1"/>
    <property type="molecule type" value="Genomic_DNA"/>
</dbReference>
<comment type="caution">
    <text evidence="2">The sequence shown here is derived from an EMBL/GenBank/DDBJ whole genome shotgun (WGS) entry which is preliminary data.</text>
</comment>
<evidence type="ECO:0000313" key="2">
    <source>
        <dbReference type="EMBL" id="CAF5221966.1"/>
    </source>
</evidence>
<name>A0A8S3JTE1_9BILA</name>
<feature type="non-terminal residue" evidence="2">
    <location>
        <position position="1"/>
    </location>
</feature>
<feature type="compositionally biased region" description="Basic and acidic residues" evidence="1">
    <location>
        <begin position="92"/>
        <end position="108"/>
    </location>
</feature>
<reference evidence="2" key="1">
    <citation type="submission" date="2021-02" db="EMBL/GenBank/DDBJ databases">
        <authorList>
            <person name="Nowell W R."/>
        </authorList>
    </citation>
    <scope>NUCLEOTIDE SEQUENCE</scope>
</reference>
<evidence type="ECO:0000313" key="3">
    <source>
        <dbReference type="Proteomes" id="UP000676336"/>
    </source>
</evidence>
<dbReference type="Proteomes" id="UP000676336">
    <property type="component" value="Unassembled WGS sequence"/>
</dbReference>
<evidence type="ECO:0000256" key="1">
    <source>
        <dbReference type="SAM" id="MobiDB-lite"/>
    </source>
</evidence>
<sequence>FLSSSTKVFFLMDEGNLDSFNKLLFDNALGNIESSPHTDKQRRWRAKKKEQHHRTQLSLHRLLNESHQYSSDINENFENDVTADDRIFDDNMLVHDSPTDDTHSDVTRAGDTFDDDTPHVVKIAAIL</sequence>
<proteinExistence type="predicted"/>
<feature type="region of interest" description="Disordered" evidence="1">
    <location>
        <begin position="92"/>
        <end position="111"/>
    </location>
</feature>
<feature type="non-terminal residue" evidence="2">
    <location>
        <position position="127"/>
    </location>
</feature>